<accession>A0A9K3CZ26</accession>
<dbReference type="PRINTS" id="PR00326">
    <property type="entry name" value="GTP1OBG"/>
</dbReference>
<organism evidence="3 4">
    <name type="scientific">Kipferlia bialata</name>
    <dbReference type="NCBI Taxonomy" id="797122"/>
    <lineage>
        <taxon>Eukaryota</taxon>
        <taxon>Metamonada</taxon>
        <taxon>Carpediemonas-like organisms</taxon>
        <taxon>Kipferlia</taxon>
    </lineage>
</organism>
<comment type="caution">
    <text evidence="3">The sequence shown here is derived from an EMBL/GenBank/DDBJ whole genome shotgun (WGS) entry which is preliminary data.</text>
</comment>
<dbReference type="FunFam" id="3.40.50.300:FF:001436">
    <property type="entry name" value="Developmentally-regulated GTP-binding protein"/>
    <property type="match status" value="1"/>
</dbReference>
<dbReference type="EMBL" id="BDIP01002267">
    <property type="protein sequence ID" value="GIQ86019.1"/>
    <property type="molecule type" value="Genomic_DNA"/>
</dbReference>
<dbReference type="CDD" id="cd01896">
    <property type="entry name" value="DRG"/>
    <property type="match status" value="1"/>
</dbReference>
<dbReference type="GO" id="GO:0005525">
    <property type="term" value="F:GTP binding"/>
    <property type="evidence" value="ECO:0007669"/>
    <property type="project" value="InterPro"/>
</dbReference>
<sequence length="272" mass="29896">MSLVDRIESIEAEINKTQRNKNTEHHIGRLKAKLSTLRRDLIVASSKGSKGGGSGFDVAKTGHARVGMIGFPSVGKSTLLTALTEAKSEVASYEFTTLTAIPGTFNHKGAKVQLVDLPGIIEGAKDNKGRGRQVIATARTADLLLIMLDSTKPVGLKRKVEKELFGFGIRLNQTPPDISYRQIDRGGILLSSPCRDSLKYLSQETVESVCREMKINHADICVRDVNCTVDDLIDAIEGNRVYMPALYVMNKIDAVTIEVCRYMYLYANVYTA</sequence>
<dbReference type="InterPro" id="IPR045001">
    <property type="entry name" value="DRG"/>
</dbReference>
<reference evidence="3 4" key="1">
    <citation type="journal article" date="2018" name="PLoS ONE">
        <title>The draft genome of Kipferlia bialata reveals reductive genome evolution in fornicate parasites.</title>
        <authorList>
            <person name="Tanifuji G."/>
            <person name="Takabayashi S."/>
            <person name="Kume K."/>
            <person name="Takagi M."/>
            <person name="Nakayama T."/>
            <person name="Kamikawa R."/>
            <person name="Inagaki Y."/>
            <person name="Hashimoto T."/>
        </authorList>
    </citation>
    <scope>NUCLEOTIDE SEQUENCE [LARGE SCALE GENOMIC DNA]</scope>
    <source>
        <strain evidence="3">NY0173</strain>
    </source>
</reference>
<feature type="domain" description="OBG-type G" evidence="2">
    <location>
        <begin position="64"/>
        <end position="272"/>
    </location>
</feature>
<dbReference type="Pfam" id="PF01926">
    <property type="entry name" value="MMR_HSR1"/>
    <property type="match status" value="1"/>
</dbReference>
<evidence type="ECO:0000313" key="4">
    <source>
        <dbReference type="Proteomes" id="UP000265618"/>
    </source>
</evidence>
<dbReference type="PROSITE" id="PS51710">
    <property type="entry name" value="G_OBG"/>
    <property type="match status" value="1"/>
</dbReference>
<protein>
    <recommendedName>
        <fullName evidence="2">OBG-type G domain-containing protein</fullName>
    </recommendedName>
</protein>
<dbReference type="PANTHER" id="PTHR43127">
    <property type="entry name" value="DEVELOPMENTALLY-REGULATED GTP-BINDING PROTEIN 2"/>
    <property type="match status" value="1"/>
</dbReference>
<dbReference type="InterPro" id="IPR031662">
    <property type="entry name" value="GTP-binding_2"/>
</dbReference>
<dbReference type="Gene3D" id="6.10.140.1070">
    <property type="match status" value="2"/>
</dbReference>
<dbReference type="InterPro" id="IPR006073">
    <property type="entry name" value="GTP-bd"/>
</dbReference>
<dbReference type="AlphaFoldDB" id="A0A9K3CZ26"/>
<dbReference type="InterPro" id="IPR005225">
    <property type="entry name" value="Small_GTP-bd"/>
</dbReference>
<evidence type="ECO:0000256" key="1">
    <source>
        <dbReference type="ARBA" id="ARBA00022741"/>
    </source>
</evidence>
<dbReference type="InterPro" id="IPR027417">
    <property type="entry name" value="P-loop_NTPase"/>
</dbReference>
<dbReference type="Pfam" id="PF16897">
    <property type="entry name" value="MMR_HSR1_Xtn"/>
    <property type="match status" value="1"/>
</dbReference>
<gene>
    <name evidence="3" type="ORF">KIPB_007792</name>
</gene>
<name>A0A9K3CZ26_9EUKA</name>
<dbReference type="OrthoDB" id="603at2759"/>
<keyword evidence="1" id="KW-0547">Nucleotide-binding</keyword>
<proteinExistence type="predicted"/>
<evidence type="ECO:0000259" key="2">
    <source>
        <dbReference type="PROSITE" id="PS51710"/>
    </source>
</evidence>
<dbReference type="SUPFAM" id="SSF52540">
    <property type="entry name" value="P-loop containing nucleoside triphosphate hydrolases"/>
    <property type="match status" value="1"/>
</dbReference>
<dbReference type="InterPro" id="IPR031167">
    <property type="entry name" value="G_OBG"/>
</dbReference>
<evidence type="ECO:0000313" key="3">
    <source>
        <dbReference type="EMBL" id="GIQ86019.1"/>
    </source>
</evidence>
<dbReference type="Proteomes" id="UP000265618">
    <property type="component" value="Unassembled WGS sequence"/>
</dbReference>
<dbReference type="NCBIfam" id="TIGR00231">
    <property type="entry name" value="small_GTP"/>
    <property type="match status" value="1"/>
</dbReference>
<dbReference type="GO" id="GO:0003924">
    <property type="term" value="F:GTPase activity"/>
    <property type="evidence" value="ECO:0007669"/>
    <property type="project" value="InterPro"/>
</dbReference>
<keyword evidence="4" id="KW-1185">Reference proteome</keyword>